<gene>
    <name evidence="2" type="ORF">ARMOST_15890</name>
</gene>
<protein>
    <submittedName>
        <fullName evidence="2">Uncharacterized protein</fullName>
    </submittedName>
</protein>
<dbReference type="InterPro" id="IPR059179">
    <property type="entry name" value="MLKL-like_MCAfunc"/>
</dbReference>
<sequence length="838" mass="94074">MGIDSCLKIAKLTAAAGEMAPFPFIKGAAQCVVLVLEVIESAGKNEKDLQELAERIVATLVVVRDTAIKHGPTSASCFKDVCLDFQTHMIDLHSKLNSGCRDQRGIWQYLRAKKVSDDINNLRQRVQAIQDSFLIRTTTMTQFALCDVHNDITTGFSTLTGSVEASERNITSTIKDGIEEICTLGARQSEDMQNLAARLQGSRQRGLYKGSVWDIIPGDIHIIEPVTRSLTKCRVVRYQDSYCTIENSDTRKVIRKYQASSDREDAMEQLDQALDFFMKQGHPNLPQIFGVCRSPDLPAIIFLLHGTTRVPYSRYIDGLSATRFVKFYFDLFQDLQSVSEDLPMESYRYSGDRLYSVYGLVSEIANDFLCVIIVLKNNEEEQVYVNKYGKLVFGDLLCYTHYYLGPFDLSYTQDHGRYSLRRGTGSRASPKLLHSQASKWMLSSSSRKEDLQTRYEVIAFGHDRSAGNVMSWTQTFDRHRLQPPQYKLNGRPDPAYRCPDPKFYAPGSILCNLQDLFSPRRVLVGRARPPPHGWKWDISLRKGSSWEEVVNLSFDNGSVSIKLSWDDVIRNSMISIHTCSEDSDEIVKSWIAQTSKLDSCLRSRGYAGNLEACIAEDVYFDILFSPKEGEDNNFCHICNAKDRSHHALSLSITAPITDYDTNTIKSLPTVSCSRVCGMDSLKEEDIFTIRVEGDELQTKWGWLLKHTVRSTIPELNAEHGFDPARDGADVCEYFGWPLLEILDSSTGEWILNGTTSQSSGPASVIPDNTSPILSQAHDSAPYSTDVATGSIQEAQAEVPTKTEIVPVVQHDISTRALIIIFIAISVQVILLSSFKNYL</sequence>
<dbReference type="CDD" id="cd21037">
    <property type="entry name" value="MLKL_NTD"/>
    <property type="match status" value="1"/>
</dbReference>
<name>A0A284RUN8_ARMOS</name>
<evidence type="ECO:0000313" key="2">
    <source>
        <dbReference type="EMBL" id="SJL12463.1"/>
    </source>
</evidence>
<dbReference type="AlphaFoldDB" id="A0A284RUN8"/>
<feature type="transmembrane region" description="Helical" evidence="1">
    <location>
        <begin position="816"/>
        <end position="834"/>
    </location>
</feature>
<dbReference type="EMBL" id="FUEG01000017">
    <property type="protein sequence ID" value="SJL12463.1"/>
    <property type="molecule type" value="Genomic_DNA"/>
</dbReference>
<keyword evidence="3" id="KW-1185">Reference proteome</keyword>
<evidence type="ECO:0000256" key="1">
    <source>
        <dbReference type="SAM" id="Phobius"/>
    </source>
</evidence>
<proteinExistence type="predicted"/>
<evidence type="ECO:0000313" key="3">
    <source>
        <dbReference type="Proteomes" id="UP000219338"/>
    </source>
</evidence>
<reference evidence="3" key="1">
    <citation type="journal article" date="2017" name="Nat. Ecol. Evol.">
        <title>Genome expansion and lineage-specific genetic innovations in the forest pathogenic fungi Armillaria.</title>
        <authorList>
            <person name="Sipos G."/>
            <person name="Prasanna A.N."/>
            <person name="Walter M.C."/>
            <person name="O'Connor E."/>
            <person name="Balint B."/>
            <person name="Krizsan K."/>
            <person name="Kiss B."/>
            <person name="Hess J."/>
            <person name="Varga T."/>
            <person name="Slot J."/>
            <person name="Riley R."/>
            <person name="Boka B."/>
            <person name="Rigling D."/>
            <person name="Barry K."/>
            <person name="Lee J."/>
            <person name="Mihaltcheva S."/>
            <person name="LaButti K."/>
            <person name="Lipzen A."/>
            <person name="Waldron R."/>
            <person name="Moloney N.M."/>
            <person name="Sperisen C."/>
            <person name="Kredics L."/>
            <person name="Vagvoelgyi C."/>
            <person name="Patrignani A."/>
            <person name="Fitzpatrick D."/>
            <person name="Nagy I."/>
            <person name="Doyle S."/>
            <person name="Anderson J.B."/>
            <person name="Grigoriev I.V."/>
            <person name="Gueldener U."/>
            <person name="Muensterkoetter M."/>
            <person name="Nagy L.G."/>
        </authorList>
    </citation>
    <scope>NUCLEOTIDE SEQUENCE [LARGE SCALE GENOMIC DNA]</scope>
    <source>
        <strain evidence="3">C18/9</strain>
    </source>
</reference>
<dbReference type="OMA" id="SANWITW"/>
<keyword evidence="1" id="KW-0812">Transmembrane</keyword>
<organism evidence="2 3">
    <name type="scientific">Armillaria ostoyae</name>
    <name type="common">Armillaria root rot fungus</name>
    <dbReference type="NCBI Taxonomy" id="47428"/>
    <lineage>
        <taxon>Eukaryota</taxon>
        <taxon>Fungi</taxon>
        <taxon>Dikarya</taxon>
        <taxon>Basidiomycota</taxon>
        <taxon>Agaricomycotina</taxon>
        <taxon>Agaricomycetes</taxon>
        <taxon>Agaricomycetidae</taxon>
        <taxon>Agaricales</taxon>
        <taxon>Marasmiineae</taxon>
        <taxon>Physalacriaceae</taxon>
        <taxon>Armillaria</taxon>
    </lineage>
</organism>
<accession>A0A284RUN8</accession>
<dbReference type="Proteomes" id="UP000219338">
    <property type="component" value="Unassembled WGS sequence"/>
</dbReference>
<keyword evidence="1" id="KW-0472">Membrane</keyword>
<dbReference type="OrthoDB" id="2936354at2759"/>
<keyword evidence="1" id="KW-1133">Transmembrane helix</keyword>